<sequence>MCTIESQSMPPCFSTVTTPQQLQLNDGYVIHDSYDNATSVSATVPPIADPPHQETLNNAFIFSKSPESIQGYVPQYTYSSYPPYNTLEVVKAQLNALHSSNSTSQTHETLARHETNLSSSVTRDEVDDPVDKYIDWAKVEERDIELDPVEVLEALGFGRNLERK</sequence>
<accession>R0I518</accession>
<dbReference type="Proteomes" id="UP000029121">
    <property type="component" value="Unassembled WGS sequence"/>
</dbReference>
<dbReference type="AlphaFoldDB" id="R0I518"/>
<evidence type="ECO:0000313" key="2">
    <source>
        <dbReference type="EMBL" id="EOA33110.1"/>
    </source>
</evidence>
<dbReference type="STRING" id="81985.R0I518"/>
<keyword evidence="3" id="KW-1185">Reference proteome</keyword>
<dbReference type="EMBL" id="KB870807">
    <property type="protein sequence ID" value="EOA33110.1"/>
    <property type="molecule type" value="Genomic_DNA"/>
</dbReference>
<name>R0I518_9BRAS</name>
<feature type="region of interest" description="Disordered" evidence="1">
    <location>
        <begin position="100"/>
        <end position="124"/>
    </location>
</feature>
<protein>
    <submittedName>
        <fullName evidence="2">Uncharacterized protein</fullName>
    </submittedName>
</protein>
<reference evidence="3" key="1">
    <citation type="journal article" date="2013" name="Nat. Genet.">
        <title>The Capsella rubella genome and the genomic consequences of rapid mating system evolution.</title>
        <authorList>
            <person name="Slotte T."/>
            <person name="Hazzouri K.M."/>
            <person name="Agren J.A."/>
            <person name="Koenig D."/>
            <person name="Maumus F."/>
            <person name="Guo Y.L."/>
            <person name="Steige K."/>
            <person name="Platts A.E."/>
            <person name="Escobar J.S."/>
            <person name="Newman L.K."/>
            <person name="Wang W."/>
            <person name="Mandakova T."/>
            <person name="Vello E."/>
            <person name="Smith L.M."/>
            <person name="Henz S.R."/>
            <person name="Steffen J."/>
            <person name="Takuno S."/>
            <person name="Brandvain Y."/>
            <person name="Coop G."/>
            <person name="Andolfatto P."/>
            <person name="Hu T.T."/>
            <person name="Blanchette M."/>
            <person name="Clark R.M."/>
            <person name="Quesneville H."/>
            <person name="Nordborg M."/>
            <person name="Gaut B.S."/>
            <person name="Lysak M.A."/>
            <person name="Jenkins J."/>
            <person name="Grimwood J."/>
            <person name="Chapman J."/>
            <person name="Prochnik S."/>
            <person name="Shu S."/>
            <person name="Rokhsar D."/>
            <person name="Schmutz J."/>
            <person name="Weigel D."/>
            <person name="Wright S.I."/>
        </authorList>
    </citation>
    <scope>NUCLEOTIDE SEQUENCE [LARGE SCALE GENOMIC DNA]</scope>
    <source>
        <strain evidence="3">cv. Monte Gargano</strain>
    </source>
</reference>
<organism evidence="2 3">
    <name type="scientific">Capsella rubella</name>
    <dbReference type="NCBI Taxonomy" id="81985"/>
    <lineage>
        <taxon>Eukaryota</taxon>
        <taxon>Viridiplantae</taxon>
        <taxon>Streptophyta</taxon>
        <taxon>Embryophyta</taxon>
        <taxon>Tracheophyta</taxon>
        <taxon>Spermatophyta</taxon>
        <taxon>Magnoliopsida</taxon>
        <taxon>eudicotyledons</taxon>
        <taxon>Gunneridae</taxon>
        <taxon>Pentapetalae</taxon>
        <taxon>rosids</taxon>
        <taxon>malvids</taxon>
        <taxon>Brassicales</taxon>
        <taxon>Brassicaceae</taxon>
        <taxon>Camelineae</taxon>
        <taxon>Capsella</taxon>
    </lineage>
</organism>
<evidence type="ECO:0000256" key="1">
    <source>
        <dbReference type="SAM" id="MobiDB-lite"/>
    </source>
</evidence>
<proteinExistence type="predicted"/>
<gene>
    <name evidence="2" type="ORF">CARUB_v10016448mg</name>
</gene>
<evidence type="ECO:0000313" key="3">
    <source>
        <dbReference type="Proteomes" id="UP000029121"/>
    </source>
</evidence>